<dbReference type="InterPro" id="IPR011042">
    <property type="entry name" value="6-blade_b-propeller_TolB-like"/>
</dbReference>
<evidence type="ECO:0000313" key="2">
    <source>
        <dbReference type="Proteomes" id="UP000479132"/>
    </source>
</evidence>
<dbReference type="SUPFAM" id="SSF63829">
    <property type="entry name" value="Calcium-dependent phosphotriesterase"/>
    <property type="match status" value="1"/>
</dbReference>
<gene>
    <name evidence="1" type="ORF">G3569_05140</name>
</gene>
<dbReference type="AlphaFoldDB" id="A0A6M1T6S2"/>
<accession>A0A6M1T6S2</accession>
<evidence type="ECO:0000313" key="1">
    <source>
        <dbReference type="EMBL" id="NGP87731.1"/>
    </source>
</evidence>
<name>A0A6M1T6S2_9BACT</name>
<dbReference type="Proteomes" id="UP000479132">
    <property type="component" value="Unassembled WGS sequence"/>
</dbReference>
<dbReference type="EMBL" id="JAALLS010000005">
    <property type="protein sequence ID" value="NGP87731.1"/>
    <property type="molecule type" value="Genomic_DNA"/>
</dbReference>
<dbReference type="RefSeq" id="WP_165266760.1">
    <property type="nucleotide sequence ID" value="NZ_JAALLS010000005.1"/>
</dbReference>
<sequence>MGPNKYINMRLFTVIIFFITFLSFSKKKDREVNNYHRELTQAVDSAALQKKESTPDSSFKEMSIKRMQSYGTTNEILVGDIADFTVDDKNRVYIADMDQTTVHVFNTDGSYYTSLGREGNGPAEFAAITPNTTVCIYLNKLYVTDYSGAGNYYPSRAQVFNLNKELSFDQTLKLIPSNRDDYIKLEGYSPNKIYPKQSGKFLVSYRKSPSVYLDSTKYIRYFVLDSTGSVIDGPVLQQKGKRYLTYHVKNVPTPYWAIRSFSFFEKSLFTVTEKGELYTARSMEFKIDILNSEGEYQRSIEYPFDNVSVTAEELLEYYEKKDLSGLGPGKIGLKMIREAESLPNQWPALHTMFFDDKDRLWVATIVEDMEIYEWWILEKSGEVITKFEWPRQKPIKTVKNGYLYTQEEDERGVGQIVKYKIQIH</sequence>
<keyword evidence="2" id="KW-1185">Reference proteome</keyword>
<organism evidence="1 2">
    <name type="scientific">Fodinibius halophilus</name>
    <dbReference type="NCBI Taxonomy" id="1736908"/>
    <lineage>
        <taxon>Bacteria</taxon>
        <taxon>Pseudomonadati</taxon>
        <taxon>Balneolota</taxon>
        <taxon>Balneolia</taxon>
        <taxon>Balneolales</taxon>
        <taxon>Balneolaceae</taxon>
        <taxon>Fodinibius</taxon>
    </lineage>
</organism>
<reference evidence="1 2" key="1">
    <citation type="submission" date="2020-02" db="EMBL/GenBank/DDBJ databases">
        <title>Aliifodinibius halophilus 2W32, complete genome.</title>
        <authorList>
            <person name="Li Y."/>
            <person name="Wu S."/>
        </authorList>
    </citation>
    <scope>NUCLEOTIDE SEQUENCE [LARGE SCALE GENOMIC DNA]</scope>
    <source>
        <strain evidence="1 2">2W32</strain>
    </source>
</reference>
<proteinExistence type="predicted"/>
<protein>
    <submittedName>
        <fullName evidence="1">6-bladed beta-propeller</fullName>
    </submittedName>
</protein>
<comment type="caution">
    <text evidence="1">The sequence shown here is derived from an EMBL/GenBank/DDBJ whole genome shotgun (WGS) entry which is preliminary data.</text>
</comment>
<dbReference type="Gene3D" id="2.120.10.30">
    <property type="entry name" value="TolB, C-terminal domain"/>
    <property type="match status" value="1"/>
</dbReference>
<dbReference type="Pfam" id="PF17170">
    <property type="entry name" value="DUF5128"/>
    <property type="match status" value="1"/>
</dbReference>